<gene>
    <name evidence="3" type="ORF">F5878DRAFT_659595</name>
</gene>
<evidence type="ECO:0000256" key="1">
    <source>
        <dbReference type="SAM" id="MobiDB-lite"/>
    </source>
</evidence>
<dbReference type="AlphaFoldDB" id="A0AA38UFU8"/>
<evidence type="ECO:0000256" key="2">
    <source>
        <dbReference type="SAM" id="Phobius"/>
    </source>
</evidence>
<reference evidence="3" key="1">
    <citation type="submission" date="2022-08" db="EMBL/GenBank/DDBJ databases">
        <authorList>
            <consortium name="DOE Joint Genome Institute"/>
            <person name="Min B."/>
            <person name="Riley R."/>
            <person name="Sierra-Patev S."/>
            <person name="Naranjo-Ortiz M."/>
            <person name="Looney B."/>
            <person name="Konkel Z."/>
            <person name="Slot J.C."/>
            <person name="Sakamoto Y."/>
            <person name="Steenwyk J.L."/>
            <person name="Rokas A."/>
            <person name="Carro J."/>
            <person name="Camarero S."/>
            <person name="Ferreira P."/>
            <person name="Molpeceres G."/>
            <person name="Ruiz-Duenas F.J."/>
            <person name="Serrano A."/>
            <person name="Henrissat B."/>
            <person name="Drula E."/>
            <person name="Hughes K.W."/>
            <person name="Mata J.L."/>
            <person name="Ishikawa N.K."/>
            <person name="Vargas-Isla R."/>
            <person name="Ushijima S."/>
            <person name="Smith C.A."/>
            <person name="Ahrendt S."/>
            <person name="Andreopoulos W."/>
            <person name="He G."/>
            <person name="Labutti K."/>
            <person name="Lipzen A."/>
            <person name="Ng V."/>
            <person name="Sandor L."/>
            <person name="Barry K."/>
            <person name="Martinez A.T."/>
            <person name="Xiao Y."/>
            <person name="Gibbons J.G."/>
            <person name="Terashima K."/>
            <person name="Hibbett D.S."/>
            <person name="Grigoriev I.V."/>
        </authorList>
    </citation>
    <scope>NUCLEOTIDE SEQUENCE</scope>
    <source>
        <strain evidence="3">TFB9207</strain>
    </source>
</reference>
<feature type="transmembrane region" description="Helical" evidence="2">
    <location>
        <begin position="70"/>
        <end position="90"/>
    </location>
</feature>
<sequence>MTSPWARPKVLNPFTRCSIHPLFDPNYPTISSLRTSWMSATTTSFLSGSSNSSTTDAPGGLLAPTSTSPLILVFLALGLLSATAIAILGWKRANYLRAERARANRRNEESRMRLGIRLGTDGHVDIGEITAVENQEPPKLWDLTAISRSTYLSDDWAHGSERENIEEMSKVNWKTIMPVSLTWNPHETSVKEKQTININARLATTEQPSLFEIPYARWLERLKRVCLLQSLLHMRDTHLQSIDEHNGLHHTENSNPTTPRVLSADEGRDERVRPLVEGSDTSAVRGIYYPQDGRYDVAVVVAMPQQHVVGTDREVYQYELGICYVDDRLKAKETQS</sequence>
<accession>A0AA38UFU8</accession>
<comment type="caution">
    <text evidence="3">The sequence shown here is derived from an EMBL/GenBank/DDBJ whole genome shotgun (WGS) entry which is preliminary data.</text>
</comment>
<organism evidence="3 4">
    <name type="scientific">Lentinula raphanica</name>
    <dbReference type="NCBI Taxonomy" id="153919"/>
    <lineage>
        <taxon>Eukaryota</taxon>
        <taxon>Fungi</taxon>
        <taxon>Dikarya</taxon>
        <taxon>Basidiomycota</taxon>
        <taxon>Agaricomycotina</taxon>
        <taxon>Agaricomycetes</taxon>
        <taxon>Agaricomycetidae</taxon>
        <taxon>Agaricales</taxon>
        <taxon>Marasmiineae</taxon>
        <taxon>Omphalotaceae</taxon>
        <taxon>Lentinula</taxon>
    </lineage>
</organism>
<evidence type="ECO:0000313" key="3">
    <source>
        <dbReference type="EMBL" id="KAJ3840237.1"/>
    </source>
</evidence>
<keyword evidence="2" id="KW-1133">Transmembrane helix</keyword>
<feature type="region of interest" description="Disordered" evidence="1">
    <location>
        <begin position="245"/>
        <end position="269"/>
    </location>
</feature>
<keyword evidence="2" id="KW-0472">Membrane</keyword>
<dbReference type="Proteomes" id="UP001163846">
    <property type="component" value="Unassembled WGS sequence"/>
</dbReference>
<evidence type="ECO:0000313" key="4">
    <source>
        <dbReference type="Proteomes" id="UP001163846"/>
    </source>
</evidence>
<keyword evidence="4" id="KW-1185">Reference proteome</keyword>
<dbReference type="EMBL" id="MU806088">
    <property type="protein sequence ID" value="KAJ3840237.1"/>
    <property type="molecule type" value="Genomic_DNA"/>
</dbReference>
<protein>
    <submittedName>
        <fullName evidence="3">Uncharacterized protein</fullName>
    </submittedName>
</protein>
<keyword evidence="2" id="KW-0812">Transmembrane</keyword>
<proteinExistence type="predicted"/>
<name>A0AA38UFU8_9AGAR</name>